<dbReference type="STRING" id="300112.A0A4S2JRT5"/>
<feature type="domain" description="Death" evidence="4">
    <location>
        <begin position="40"/>
        <end position="104"/>
    </location>
</feature>
<dbReference type="InterPro" id="IPR011029">
    <property type="entry name" value="DEATH-like_dom_sf"/>
</dbReference>
<dbReference type="SMART" id="SM00255">
    <property type="entry name" value="TIR"/>
    <property type="match status" value="1"/>
</dbReference>
<comment type="caution">
    <text evidence="6">The sequence shown here is derived from an EMBL/GenBank/DDBJ whole genome shotgun (WGS) entry which is preliminary data.</text>
</comment>
<organism evidence="6 7">
    <name type="scientific">Temnothorax longispinosus</name>
    <dbReference type="NCBI Taxonomy" id="300112"/>
    <lineage>
        <taxon>Eukaryota</taxon>
        <taxon>Metazoa</taxon>
        <taxon>Ecdysozoa</taxon>
        <taxon>Arthropoda</taxon>
        <taxon>Hexapoda</taxon>
        <taxon>Insecta</taxon>
        <taxon>Pterygota</taxon>
        <taxon>Neoptera</taxon>
        <taxon>Endopterygota</taxon>
        <taxon>Hymenoptera</taxon>
        <taxon>Apocrita</taxon>
        <taxon>Aculeata</taxon>
        <taxon>Formicoidea</taxon>
        <taxon>Formicidae</taxon>
        <taxon>Myrmicinae</taxon>
        <taxon>Temnothorax</taxon>
    </lineage>
</organism>
<dbReference type="Pfam" id="PF13676">
    <property type="entry name" value="TIR_2"/>
    <property type="match status" value="1"/>
</dbReference>
<dbReference type="GO" id="GO:0008063">
    <property type="term" value="P:Toll signaling pathway"/>
    <property type="evidence" value="ECO:0007669"/>
    <property type="project" value="TreeGrafter"/>
</dbReference>
<dbReference type="GO" id="GO:0050830">
    <property type="term" value="P:defense response to Gram-positive bacterium"/>
    <property type="evidence" value="ECO:0007669"/>
    <property type="project" value="TreeGrafter"/>
</dbReference>
<evidence type="ECO:0000313" key="7">
    <source>
        <dbReference type="Proteomes" id="UP000310200"/>
    </source>
</evidence>
<dbReference type="GO" id="GO:0002755">
    <property type="term" value="P:MyD88-dependent toll-like receptor signaling pathway"/>
    <property type="evidence" value="ECO:0007669"/>
    <property type="project" value="InterPro"/>
</dbReference>
<dbReference type="PANTHER" id="PTHR15079">
    <property type="entry name" value="MYD88"/>
    <property type="match status" value="1"/>
</dbReference>
<evidence type="ECO:0000259" key="4">
    <source>
        <dbReference type="PROSITE" id="PS50017"/>
    </source>
</evidence>
<dbReference type="AlphaFoldDB" id="A0A4S2JRT5"/>
<dbReference type="PROSITE" id="PS50104">
    <property type="entry name" value="TIR"/>
    <property type="match status" value="1"/>
</dbReference>
<dbReference type="GO" id="GO:0070976">
    <property type="term" value="F:TIR domain binding"/>
    <property type="evidence" value="ECO:0007669"/>
    <property type="project" value="InterPro"/>
</dbReference>
<dbReference type="InterPro" id="IPR000157">
    <property type="entry name" value="TIR_dom"/>
</dbReference>
<protein>
    <recommendedName>
        <fullName evidence="8">Myeloid differentiation primary response protein MyD88</fullName>
    </recommendedName>
</protein>
<evidence type="ECO:0000256" key="3">
    <source>
        <dbReference type="ARBA" id="ARBA00023198"/>
    </source>
</evidence>
<reference evidence="6 7" key="1">
    <citation type="journal article" date="2019" name="Philos. Trans. R. Soc. Lond., B, Biol. Sci.">
        <title>Ant behaviour and brain gene expression of defending hosts depend on the ecological success of the intruding social parasite.</title>
        <authorList>
            <person name="Kaur R."/>
            <person name="Stoldt M."/>
            <person name="Jongepier E."/>
            <person name="Feldmeyer B."/>
            <person name="Menzel F."/>
            <person name="Bornberg-Bauer E."/>
            <person name="Foitzik S."/>
        </authorList>
    </citation>
    <scope>NUCLEOTIDE SEQUENCE [LARGE SCALE GENOMIC DNA]</scope>
    <source>
        <tissue evidence="6">Whole body</tissue>
    </source>
</reference>
<dbReference type="SUPFAM" id="SSF47986">
    <property type="entry name" value="DEATH domain"/>
    <property type="match status" value="1"/>
</dbReference>
<dbReference type="InterPro" id="IPR035897">
    <property type="entry name" value="Toll_tir_struct_dom_sf"/>
</dbReference>
<dbReference type="GO" id="GO:0043123">
    <property type="term" value="P:positive regulation of canonical NF-kappaB signal transduction"/>
    <property type="evidence" value="ECO:0007669"/>
    <property type="project" value="InterPro"/>
</dbReference>
<evidence type="ECO:0000313" key="6">
    <source>
        <dbReference type="EMBL" id="TGZ39045.1"/>
    </source>
</evidence>
<dbReference type="GO" id="GO:0005886">
    <property type="term" value="C:plasma membrane"/>
    <property type="evidence" value="ECO:0007669"/>
    <property type="project" value="TreeGrafter"/>
</dbReference>
<proteinExistence type="predicted"/>
<evidence type="ECO:0000256" key="2">
    <source>
        <dbReference type="ARBA" id="ARBA00022490"/>
    </source>
</evidence>
<dbReference type="PANTHER" id="PTHR15079:SF3">
    <property type="entry name" value="MYELOID DIFFERENTIATION PRIMARY RESPONSE PROTEIN MYD88"/>
    <property type="match status" value="1"/>
</dbReference>
<dbReference type="Proteomes" id="UP000310200">
    <property type="component" value="Unassembled WGS sequence"/>
</dbReference>
<dbReference type="GO" id="GO:0035325">
    <property type="term" value="F:Toll-like receptor binding"/>
    <property type="evidence" value="ECO:0007669"/>
    <property type="project" value="TreeGrafter"/>
</dbReference>
<dbReference type="GO" id="GO:0045087">
    <property type="term" value="P:innate immune response"/>
    <property type="evidence" value="ECO:0007669"/>
    <property type="project" value="TreeGrafter"/>
</dbReference>
<keyword evidence="3" id="KW-0395">Inflammatory response</keyword>
<dbReference type="SUPFAM" id="SSF52200">
    <property type="entry name" value="Toll/Interleukin receptor TIR domain"/>
    <property type="match status" value="1"/>
</dbReference>
<dbReference type="PROSITE" id="PS50017">
    <property type="entry name" value="DEATH_DOMAIN"/>
    <property type="match status" value="1"/>
</dbReference>
<evidence type="ECO:0008006" key="8">
    <source>
        <dbReference type="Google" id="ProtNLM"/>
    </source>
</evidence>
<gene>
    <name evidence="6" type="ORF">DBV15_02391</name>
</gene>
<accession>A0A4S2JRT5</accession>
<keyword evidence="2" id="KW-0963">Cytoplasm</keyword>
<keyword evidence="7" id="KW-1185">Reference proteome</keyword>
<dbReference type="GO" id="GO:0005737">
    <property type="term" value="C:cytoplasm"/>
    <property type="evidence" value="ECO:0007669"/>
    <property type="project" value="UniProtKB-SubCell"/>
</dbReference>
<dbReference type="Gene3D" id="3.40.50.10140">
    <property type="entry name" value="Toll/interleukin-1 receptor homology (TIR) domain"/>
    <property type="match status" value="1"/>
</dbReference>
<dbReference type="InterPro" id="IPR000488">
    <property type="entry name" value="Death_dom"/>
</dbReference>
<dbReference type="GO" id="GO:0034142">
    <property type="term" value="P:toll-like receptor 4 signaling pathway"/>
    <property type="evidence" value="ECO:0007669"/>
    <property type="project" value="TreeGrafter"/>
</dbReference>
<evidence type="ECO:0000256" key="1">
    <source>
        <dbReference type="ARBA" id="ARBA00004496"/>
    </source>
</evidence>
<sequence length="449" mass="51493">MTIDLSTVPLVAATVATRQIVATMLNPMKVLPSDNGLPRDWRGLAHLLELSMDAVSLLTSHSDPTMHMLTMLDKNKKDITMKNFQAIMEQMDRWDIIDDTEALFQSDAERYLVSADPIDECDVCVITSGLCIIVCDNVAFVCVFPIGDSHRLQQGLGIQYYDAFLLYAEEDNDFAKEMVEKLETQFNLKLCLKDRDLVAGQFEHEAVMKLISDRCNRLLIIVSPSFLKSSANKFFLNYTTALSIEKQQRKIIPCIYKSCELPVQLRYIYNLDYNHKGLYDFWGKLRDSIQVPNSIATSSLTEIGNNSNTQETTEVKKILFDKYSDIAHITEEANEALKYPRQKSENCKSETIAKENNIKTLNVNSKKKKTLFRWEKITSNRKTKQTKQNDQLTTETIVQNLPSIDNLDSLDLSDTHTYKNKKKNLFSKFTKKRVALKKEEVCLNVYEIQ</sequence>
<dbReference type="EMBL" id="QBLH01003331">
    <property type="protein sequence ID" value="TGZ39045.1"/>
    <property type="molecule type" value="Genomic_DNA"/>
</dbReference>
<dbReference type="InterPro" id="IPR017281">
    <property type="entry name" value="Myelin_different_resp_MyD88"/>
</dbReference>
<dbReference type="Gene3D" id="1.10.533.10">
    <property type="entry name" value="Death Domain, Fas"/>
    <property type="match status" value="1"/>
</dbReference>
<comment type="subcellular location">
    <subcellularLocation>
        <location evidence="1">Cytoplasm</location>
    </subcellularLocation>
</comment>
<name>A0A4S2JRT5_9HYME</name>
<feature type="domain" description="TIR" evidence="5">
    <location>
        <begin position="159"/>
        <end position="289"/>
    </location>
</feature>
<evidence type="ECO:0000259" key="5">
    <source>
        <dbReference type="PROSITE" id="PS50104"/>
    </source>
</evidence>